<keyword evidence="1" id="KW-0813">Transport</keyword>
<keyword evidence="2" id="KW-0547">Nucleotide-binding</keyword>
<keyword evidence="6" id="KW-1185">Reference proteome</keyword>
<protein>
    <submittedName>
        <fullName evidence="5">Phospholipid/cholesterol/gamma-HCH transport system ATP-binding protein</fullName>
    </submittedName>
</protein>
<evidence type="ECO:0000256" key="1">
    <source>
        <dbReference type="ARBA" id="ARBA00022448"/>
    </source>
</evidence>
<keyword evidence="3 5" id="KW-0067">ATP-binding</keyword>
<dbReference type="EMBL" id="CP018800">
    <property type="protein sequence ID" value="ATX81410.1"/>
    <property type="molecule type" value="Genomic_DNA"/>
</dbReference>
<dbReference type="InterPro" id="IPR017871">
    <property type="entry name" value="ABC_transporter-like_CS"/>
</dbReference>
<dbReference type="GO" id="GO:0016887">
    <property type="term" value="F:ATP hydrolysis activity"/>
    <property type="evidence" value="ECO:0007669"/>
    <property type="project" value="InterPro"/>
</dbReference>
<evidence type="ECO:0000259" key="4">
    <source>
        <dbReference type="PROSITE" id="PS50893"/>
    </source>
</evidence>
<dbReference type="RefSeq" id="WP_100264877.1">
    <property type="nucleotide sequence ID" value="NZ_CP018800.1"/>
</dbReference>
<dbReference type="SUPFAM" id="SSF52540">
    <property type="entry name" value="P-loop containing nucleoside triphosphate hydrolases"/>
    <property type="match status" value="1"/>
</dbReference>
<organism evidence="5 6">
    <name type="scientific">Mariprofundus ferrinatatus</name>
    <dbReference type="NCBI Taxonomy" id="1921087"/>
    <lineage>
        <taxon>Bacteria</taxon>
        <taxon>Pseudomonadati</taxon>
        <taxon>Pseudomonadota</taxon>
        <taxon>Candidatius Mariprofundia</taxon>
        <taxon>Mariprofundales</taxon>
        <taxon>Mariprofundaceae</taxon>
        <taxon>Mariprofundus</taxon>
    </lineage>
</organism>
<dbReference type="AlphaFoldDB" id="A0A2K8L254"/>
<dbReference type="KEGG" id="mfn:Ga0123462_0539"/>
<dbReference type="PROSITE" id="PS00211">
    <property type="entry name" value="ABC_TRANSPORTER_1"/>
    <property type="match status" value="1"/>
</dbReference>
<dbReference type="SMART" id="SM00382">
    <property type="entry name" value="AAA"/>
    <property type="match status" value="1"/>
</dbReference>
<dbReference type="PROSITE" id="PS50893">
    <property type="entry name" value="ABC_TRANSPORTER_2"/>
    <property type="match status" value="1"/>
</dbReference>
<feature type="domain" description="ABC transporter" evidence="4">
    <location>
        <begin position="13"/>
        <end position="248"/>
    </location>
</feature>
<reference evidence="5 6" key="1">
    <citation type="submission" date="2016-12" db="EMBL/GenBank/DDBJ databases">
        <title>Isolation and genomic insights into novel planktonic Zetaproteobacteria from stratified waters of the Chesapeake Bay.</title>
        <authorList>
            <person name="McAllister S.M."/>
            <person name="Kato S."/>
            <person name="Chan C.S."/>
            <person name="Chiu B.K."/>
            <person name="Field E.K."/>
        </authorList>
    </citation>
    <scope>NUCLEOTIDE SEQUENCE [LARGE SCALE GENOMIC DNA]</scope>
    <source>
        <strain evidence="5 6">CP-8</strain>
    </source>
</reference>
<dbReference type="PANTHER" id="PTHR43023:SF6">
    <property type="entry name" value="INTERMEMBRANE PHOSPHOLIPID TRANSPORT SYSTEM ATP-BINDING PROTEIN MLAF"/>
    <property type="match status" value="1"/>
</dbReference>
<evidence type="ECO:0000256" key="3">
    <source>
        <dbReference type="ARBA" id="ARBA00022840"/>
    </source>
</evidence>
<accession>A0A2K8L254</accession>
<evidence type="ECO:0000313" key="5">
    <source>
        <dbReference type="EMBL" id="ATX81410.1"/>
    </source>
</evidence>
<evidence type="ECO:0000256" key="2">
    <source>
        <dbReference type="ARBA" id="ARBA00022741"/>
    </source>
</evidence>
<dbReference type="InterPro" id="IPR003593">
    <property type="entry name" value="AAA+_ATPase"/>
</dbReference>
<dbReference type="PANTHER" id="PTHR43023">
    <property type="entry name" value="PROTEIN TRIGALACTOSYLDIACYLGLYCEROL 3, CHLOROPLASTIC"/>
    <property type="match status" value="1"/>
</dbReference>
<dbReference type="Proteomes" id="UP000231637">
    <property type="component" value="Chromosome"/>
</dbReference>
<dbReference type="Gene3D" id="3.40.50.300">
    <property type="entry name" value="P-loop containing nucleotide triphosphate hydrolases"/>
    <property type="match status" value="1"/>
</dbReference>
<dbReference type="Pfam" id="PF00005">
    <property type="entry name" value="ABC_tran"/>
    <property type="match status" value="1"/>
</dbReference>
<name>A0A2K8L254_9PROT</name>
<dbReference type="OrthoDB" id="5298328at2"/>
<gene>
    <name evidence="5" type="ORF">Ga0123462_0539</name>
</gene>
<sequence length="270" mass="29814">MDVPVNEVPTPRISIRGLSKRFGDKVILDDVTLDIMPGRSTCVIGMSGTGKSVLIKCILGILKPDAGEILVDGENWLTLSEDEHLRRMQRIGMLFQGAALFDSLSVWENVAFTLLRHGMDKHKARERASEMLHWVGLYDIEDKMPSEISGGMAKRVGLARSICHKPDIVFLDEPTTGLDPIMSDVINRLIARLHQESGTTILSITHDMKSAAIISDQIALLCHGKVHVQIPSGQLHTNQNPMLRQLVEGHAEGPVNCSIWGKQMEEAVKS</sequence>
<dbReference type="GO" id="GO:0005524">
    <property type="term" value="F:ATP binding"/>
    <property type="evidence" value="ECO:0007669"/>
    <property type="project" value="UniProtKB-KW"/>
</dbReference>
<dbReference type="InterPro" id="IPR027417">
    <property type="entry name" value="P-loop_NTPase"/>
</dbReference>
<proteinExistence type="predicted"/>
<dbReference type="InterPro" id="IPR003439">
    <property type="entry name" value="ABC_transporter-like_ATP-bd"/>
</dbReference>
<evidence type="ECO:0000313" key="6">
    <source>
        <dbReference type="Proteomes" id="UP000231637"/>
    </source>
</evidence>